<proteinExistence type="predicted"/>
<sequence length="297" mass="33648">HCSYTKDGRRLVNGVLASPSAPKNLWSDFFMRSVAHLMRPKDAQEAVWCVGTPKSKSFEKLSSDDSTTVTLYRSHSYRNVGSRDSDSESKLSEKRPIFVEVRSVTTALIPCCSESLQCGEELLRFSSLSPKHDVKDAWRSGMKRSVASISAEWNESITITNDCPQVCRFELGEWHHSSSSLFTSSTRDAQCARLNVPLVTFDRCGLTVRLRVTNESDAPLYFRVHTHSHIFRSNICERVISTTRGGHNISPKQEKELTVRVKLDVEIHDMLRDDDRNLVVIICGDVLQLEIDDKAWQ</sequence>
<organism evidence="1 2">
    <name type="scientific">Parascaris univalens</name>
    <name type="common">Nematode worm</name>
    <dbReference type="NCBI Taxonomy" id="6257"/>
    <lineage>
        <taxon>Eukaryota</taxon>
        <taxon>Metazoa</taxon>
        <taxon>Ecdysozoa</taxon>
        <taxon>Nematoda</taxon>
        <taxon>Chromadorea</taxon>
        <taxon>Rhabditida</taxon>
        <taxon>Spirurina</taxon>
        <taxon>Ascaridomorpha</taxon>
        <taxon>Ascaridoidea</taxon>
        <taxon>Ascarididae</taxon>
        <taxon>Parascaris</taxon>
    </lineage>
</organism>
<reference evidence="2" key="1">
    <citation type="submission" date="2022-11" db="UniProtKB">
        <authorList>
            <consortium name="WormBaseParasite"/>
        </authorList>
    </citation>
    <scope>IDENTIFICATION</scope>
</reference>
<protein>
    <submittedName>
        <fullName evidence="2">Uncharacterized protein</fullName>
    </submittedName>
</protein>
<dbReference type="Proteomes" id="UP000887569">
    <property type="component" value="Unplaced"/>
</dbReference>
<keyword evidence="1" id="KW-1185">Reference proteome</keyword>
<evidence type="ECO:0000313" key="2">
    <source>
        <dbReference type="WBParaSite" id="PgR035X_g031_t01"/>
    </source>
</evidence>
<name>A0A915BDD7_PARUN</name>
<dbReference type="WBParaSite" id="PgR035X_g031_t01">
    <property type="protein sequence ID" value="PgR035X_g031_t01"/>
    <property type="gene ID" value="PgR035X_g031"/>
</dbReference>
<evidence type="ECO:0000313" key="1">
    <source>
        <dbReference type="Proteomes" id="UP000887569"/>
    </source>
</evidence>
<accession>A0A915BDD7</accession>
<dbReference type="AlphaFoldDB" id="A0A915BDD7"/>